<dbReference type="SMART" id="SM01118">
    <property type="entry name" value="CYTH"/>
    <property type="match status" value="1"/>
</dbReference>
<protein>
    <submittedName>
        <fullName evidence="2">Adenylate cyclase class 2</fullName>
        <ecNumber evidence="2">4.6.1.1</ecNumber>
    </submittedName>
</protein>
<keyword evidence="3" id="KW-1185">Reference proteome</keyword>
<dbReference type="Gene3D" id="2.40.320.10">
    <property type="entry name" value="Hypothetical Protein Pfu-838710-001"/>
    <property type="match status" value="1"/>
</dbReference>
<dbReference type="PANTHER" id="PTHR21028:SF2">
    <property type="entry name" value="CYTH DOMAIN-CONTAINING PROTEIN"/>
    <property type="match status" value="1"/>
</dbReference>
<dbReference type="EMBL" id="JACHJW010000001">
    <property type="protein sequence ID" value="MBB4957862.1"/>
    <property type="molecule type" value="Genomic_DNA"/>
</dbReference>
<dbReference type="Proteomes" id="UP000578819">
    <property type="component" value="Unassembled WGS sequence"/>
</dbReference>
<dbReference type="GO" id="GO:0004016">
    <property type="term" value="F:adenylate cyclase activity"/>
    <property type="evidence" value="ECO:0007669"/>
    <property type="project" value="UniProtKB-EC"/>
</dbReference>
<evidence type="ECO:0000259" key="1">
    <source>
        <dbReference type="PROSITE" id="PS51707"/>
    </source>
</evidence>
<dbReference type="InterPro" id="IPR008173">
    <property type="entry name" value="Adenylyl_cyclase_CyaB"/>
</dbReference>
<dbReference type="EC" id="4.6.1.1" evidence="2"/>
<keyword evidence="2" id="KW-0456">Lyase</keyword>
<dbReference type="RefSeq" id="WP_184534042.1">
    <property type="nucleotide sequence ID" value="NZ_JACHJW010000001.1"/>
</dbReference>
<accession>A0A7W7SN51</accession>
<organism evidence="2 3">
    <name type="scientific">Micromonospora polyrhachis</name>
    <dbReference type="NCBI Taxonomy" id="1282883"/>
    <lineage>
        <taxon>Bacteria</taxon>
        <taxon>Bacillati</taxon>
        <taxon>Actinomycetota</taxon>
        <taxon>Actinomycetes</taxon>
        <taxon>Micromonosporales</taxon>
        <taxon>Micromonosporaceae</taxon>
        <taxon>Micromonospora</taxon>
    </lineage>
</organism>
<dbReference type="PANTHER" id="PTHR21028">
    <property type="entry name" value="SI:CH211-156B7.4"/>
    <property type="match status" value="1"/>
</dbReference>
<dbReference type="Pfam" id="PF01928">
    <property type="entry name" value="CYTH"/>
    <property type="match status" value="1"/>
</dbReference>
<evidence type="ECO:0000313" key="2">
    <source>
        <dbReference type="EMBL" id="MBB4957862.1"/>
    </source>
</evidence>
<dbReference type="InterPro" id="IPR033469">
    <property type="entry name" value="CYTH-like_dom_sf"/>
</dbReference>
<feature type="domain" description="CYTH" evidence="1">
    <location>
        <begin position="5"/>
        <end position="179"/>
    </location>
</feature>
<gene>
    <name evidence="2" type="ORF">FHR38_001595</name>
</gene>
<reference evidence="2 3" key="1">
    <citation type="submission" date="2020-08" db="EMBL/GenBank/DDBJ databases">
        <title>Sequencing the genomes of 1000 actinobacteria strains.</title>
        <authorList>
            <person name="Klenk H.-P."/>
        </authorList>
    </citation>
    <scope>NUCLEOTIDE SEQUENCE [LARGE SCALE GENOMIC DNA]</scope>
    <source>
        <strain evidence="2 3">DSM 45886</strain>
    </source>
</reference>
<name>A0A7W7SN51_9ACTN</name>
<dbReference type="SUPFAM" id="SSF55154">
    <property type="entry name" value="CYTH-like phosphatases"/>
    <property type="match status" value="1"/>
</dbReference>
<dbReference type="CDD" id="cd07890">
    <property type="entry name" value="CYTH-like_AC_IV-like"/>
    <property type="match status" value="1"/>
</dbReference>
<dbReference type="AlphaFoldDB" id="A0A7W7SN51"/>
<sequence length="185" mass="20607">MNDGVREIEVKYRVAEPDAIVVALRQLGVELSAPVRQDDQAYAPAGWAYGQSKTGVSFARLRTQDGRHLFCVKRPLDNELACQEYETEVAEREPMHAAILAMGFQPTVRIVKTRRTGRLGGMSFCLDEIRHLGTFLEIELLVDDNRSAVEVQARLDDFAQSLGVELARSTETYDSLIRAALTAPV</sequence>
<dbReference type="InterPro" id="IPR023577">
    <property type="entry name" value="CYTH_domain"/>
</dbReference>
<proteinExistence type="predicted"/>
<dbReference type="PROSITE" id="PS51707">
    <property type="entry name" value="CYTH"/>
    <property type="match status" value="1"/>
</dbReference>
<comment type="caution">
    <text evidence="2">The sequence shown here is derived from an EMBL/GenBank/DDBJ whole genome shotgun (WGS) entry which is preliminary data.</text>
</comment>
<evidence type="ECO:0000313" key="3">
    <source>
        <dbReference type="Proteomes" id="UP000578819"/>
    </source>
</evidence>